<dbReference type="InterPro" id="IPR026341">
    <property type="entry name" value="T9SS_type_B"/>
</dbReference>
<accession>A0ABW3B7A6</accession>
<keyword evidence="4" id="KW-1185">Reference proteome</keyword>
<reference evidence="4" key="1">
    <citation type="journal article" date="2019" name="Int. J. Syst. Evol. Microbiol.">
        <title>The Global Catalogue of Microorganisms (GCM) 10K type strain sequencing project: providing services to taxonomists for standard genome sequencing and annotation.</title>
        <authorList>
            <consortium name="The Broad Institute Genomics Platform"/>
            <consortium name="The Broad Institute Genome Sequencing Center for Infectious Disease"/>
            <person name="Wu L."/>
            <person name="Ma J."/>
        </authorList>
    </citation>
    <scope>NUCLEOTIDE SEQUENCE [LARGE SCALE GENOMIC DNA]</scope>
    <source>
        <strain evidence="4">CCUG 61948</strain>
    </source>
</reference>
<organism evidence="3 4">
    <name type="scientific">Maribacter chungangensis</name>
    <dbReference type="NCBI Taxonomy" id="1069117"/>
    <lineage>
        <taxon>Bacteria</taxon>
        <taxon>Pseudomonadati</taxon>
        <taxon>Bacteroidota</taxon>
        <taxon>Flavobacteriia</taxon>
        <taxon>Flavobacteriales</taxon>
        <taxon>Flavobacteriaceae</taxon>
        <taxon>Maribacter</taxon>
    </lineage>
</organism>
<feature type="chain" id="PRO_5046439933" evidence="1">
    <location>
        <begin position="21"/>
        <end position="626"/>
    </location>
</feature>
<dbReference type="InterPro" id="IPR044023">
    <property type="entry name" value="Ig_7"/>
</dbReference>
<feature type="signal peptide" evidence="1">
    <location>
        <begin position="1"/>
        <end position="20"/>
    </location>
</feature>
<evidence type="ECO:0000259" key="2">
    <source>
        <dbReference type="Pfam" id="PF19081"/>
    </source>
</evidence>
<keyword evidence="1" id="KW-0732">Signal</keyword>
<proteinExistence type="predicted"/>
<dbReference type="NCBIfam" id="TIGR04131">
    <property type="entry name" value="Bac_Flav_CTERM"/>
    <property type="match status" value="1"/>
</dbReference>
<dbReference type="RefSeq" id="WP_379935862.1">
    <property type="nucleotide sequence ID" value="NZ_JBHTHY010000014.1"/>
</dbReference>
<evidence type="ECO:0000256" key="1">
    <source>
        <dbReference type="SAM" id="SignalP"/>
    </source>
</evidence>
<dbReference type="EMBL" id="JBHTHY010000014">
    <property type="protein sequence ID" value="MFD0798957.1"/>
    <property type="molecule type" value="Genomic_DNA"/>
</dbReference>
<comment type="caution">
    <text evidence="3">The sequence shown here is derived from an EMBL/GenBank/DDBJ whole genome shotgun (WGS) entry which is preliminary data.</text>
</comment>
<evidence type="ECO:0000313" key="3">
    <source>
        <dbReference type="EMBL" id="MFD0798957.1"/>
    </source>
</evidence>
<evidence type="ECO:0000313" key="4">
    <source>
        <dbReference type="Proteomes" id="UP001597012"/>
    </source>
</evidence>
<dbReference type="Gene3D" id="2.60.120.260">
    <property type="entry name" value="Galactose-binding domain-like"/>
    <property type="match status" value="1"/>
</dbReference>
<dbReference type="Proteomes" id="UP001597012">
    <property type="component" value="Unassembled WGS sequence"/>
</dbReference>
<dbReference type="Pfam" id="PF19081">
    <property type="entry name" value="Ig_7"/>
    <property type="match status" value="1"/>
</dbReference>
<feature type="domain" description="Ig-like" evidence="2">
    <location>
        <begin position="326"/>
        <end position="406"/>
    </location>
</feature>
<dbReference type="Pfam" id="PF13585">
    <property type="entry name" value="CHU_C"/>
    <property type="match status" value="1"/>
</dbReference>
<protein>
    <submittedName>
        <fullName evidence="3">T9SS type B sorting domain-containing protein</fullName>
    </submittedName>
</protein>
<sequence length="626" mass="68083">MIVRCSKLLFLLFCSLGFFTNDLSAQLGFCTGNSGTPIFTEDFGTGLTDGPALPIGTTNYLFTTGTPADGEYTISSTTDYYDWANVADHTPGDTNGRSLIVNASFTAGEFYRRTVTGLCENTTYEFSSWLINLQPTNPGCDGIPIPINVRFQIWDETDTDLLAQGDTGNIPNSNSPEWEQYALVFKTLPGQTSVILKMRNNANGGCGNDLAIDDISFSSCGDTITITDEQNETALISCEGQGGITAELEATPDGTIFTNFAYQWQESTDQLIWTDIPGENTSRLVTSPIITTTYFRTKVAEDPVNLSNDLCNVLSDVFEIVVIPTPPPPVSNGDISQCENEETPLTVSVAGDARVNWYDAPTGGTLLLEDSPSYRPAATGTYYAESVAGSIGCISTLRTPLTYTVNQIPQVTDETIEICNGSSVVLSADLENMSYAWSTGETTEEILITTAGEYTVVVTNSEGCSNTKTITVRPATQPIISNIISNGADISIDLENEGQFEFALGNGPFQTSPEFYGIQGGRYTVNIRFGNNCGIISQEFIHLVIPKFFTPNADGNNDVFIPQGLEFFSSFELSIFDRFGQLLKNAGADNPSWDGTFNGAQMPSGNYWYRIQIQDTVRNGYFVLKR</sequence>
<gene>
    <name evidence="3" type="ORF">ACFQZJ_15905</name>
</gene>
<name>A0ABW3B7A6_9FLAO</name>